<evidence type="ECO:0000256" key="6">
    <source>
        <dbReference type="ARBA" id="ARBA00023157"/>
    </source>
</evidence>
<dbReference type="SUPFAM" id="SSF69000">
    <property type="entry name" value="FAD-dependent thiol oxidase"/>
    <property type="match status" value="1"/>
</dbReference>
<keyword evidence="7" id="KW-0325">Glycoprotein</keyword>
<evidence type="ECO:0000256" key="8">
    <source>
        <dbReference type="RuleBase" id="RU371123"/>
    </source>
</evidence>
<evidence type="ECO:0000256" key="5">
    <source>
        <dbReference type="ARBA" id="ARBA00023002"/>
    </source>
</evidence>
<dbReference type="Gene3D" id="1.20.120.1960">
    <property type="entry name" value="QSOX sulfhydryl oxidase domain"/>
    <property type="match status" value="1"/>
</dbReference>
<evidence type="ECO:0000256" key="9">
    <source>
        <dbReference type="SAM" id="SignalP"/>
    </source>
</evidence>
<evidence type="ECO:0000259" key="11">
    <source>
        <dbReference type="PROSITE" id="PS51352"/>
    </source>
</evidence>
<dbReference type="Pfam" id="PF04777">
    <property type="entry name" value="Evr1_Alr"/>
    <property type="match status" value="1"/>
</dbReference>
<dbReference type="PANTHER" id="PTHR22897:SF8">
    <property type="entry name" value="SULFHYDRYL OXIDASE"/>
    <property type="match status" value="1"/>
</dbReference>
<feature type="signal peptide" evidence="9">
    <location>
        <begin position="1"/>
        <end position="25"/>
    </location>
</feature>
<proteinExistence type="predicted"/>
<dbReference type="CDD" id="cd02961">
    <property type="entry name" value="PDI_a_family"/>
    <property type="match status" value="1"/>
</dbReference>
<protein>
    <recommendedName>
        <fullName evidence="8">Sulfhydryl oxidase</fullName>
        <ecNumber evidence="8">1.8.3.2</ecNumber>
    </recommendedName>
</protein>
<evidence type="ECO:0000259" key="10">
    <source>
        <dbReference type="PROSITE" id="PS51324"/>
    </source>
</evidence>
<keyword evidence="2 8" id="KW-0285">Flavoprotein</keyword>
<accession>A0A7S2RIT7</accession>
<dbReference type="Gene3D" id="3.40.30.10">
    <property type="entry name" value="Glutaredoxin"/>
    <property type="match status" value="1"/>
</dbReference>
<keyword evidence="8" id="KW-0812">Transmembrane</keyword>
<keyword evidence="8" id="KW-0472">Membrane</keyword>
<feature type="domain" description="Thioredoxin" evidence="11">
    <location>
        <begin position="25"/>
        <end position="183"/>
    </location>
</feature>
<dbReference type="InterPro" id="IPR017905">
    <property type="entry name" value="ERV/ALR_sulphydryl_oxidase"/>
</dbReference>
<dbReference type="InterPro" id="IPR039798">
    <property type="entry name" value="Sulfhydryl_oxidase"/>
</dbReference>
<feature type="chain" id="PRO_5031229720" description="Sulfhydryl oxidase" evidence="9">
    <location>
        <begin position="26"/>
        <end position="583"/>
    </location>
</feature>
<keyword evidence="3 9" id="KW-0732">Signal</keyword>
<dbReference type="PROSITE" id="PS51352">
    <property type="entry name" value="THIOREDOXIN_2"/>
    <property type="match status" value="1"/>
</dbReference>
<dbReference type="InterPro" id="IPR036774">
    <property type="entry name" value="ERV/ALR_sulphydryl_oxid_sf"/>
</dbReference>
<dbReference type="GO" id="GO:0003756">
    <property type="term" value="F:protein disulfide isomerase activity"/>
    <property type="evidence" value="ECO:0007669"/>
    <property type="project" value="TreeGrafter"/>
</dbReference>
<evidence type="ECO:0000256" key="4">
    <source>
        <dbReference type="ARBA" id="ARBA00022827"/>
    </source>
</evidence>
<feature type="transmembrane region" description="Helical" evidence="8">
    <location>
        <begin position="544"/>
        <end position="565"/>
    </location>
</feature>
<evidence type="ECO:0000256" key="1">
    <source>
        <dbReference type="ARBA" id="ARBA00001974"/>
    </source>
</evidence>
<dbReference type="InterPro" id="IPR013766">
    <property type="entry name" value="Thioredoxin_domain"/>
</dbReference>
<dbReference type="GO" id="GO:0016971">
    <property type="term" value="F:flavin-dependent sulfhydryl oxidase activity"/>
    <property type="evidence" value="ECO:0007669"/>
    <property type="project" value="InterPro"/>
</dbReference>
<dbReference type="EC" id="1.8.3.2" evidence="8"/>
<comment type="catalytic activity">
    <reaction evidence="8">
        <text>2 R'C(R)SH + O2 = R'C(R)S-S(R)CR' + H2O2</text>
        <dbReference type="Rhea" id="RHEA:17357"/>
        <dbReference type="ChEBI" id="CHEBI:15379"/>
        <dbReference type="ChEBI" id="CHEBI:16240"/>
        <dbReference type="ChEBI" id="CHEBI:16520"/>
        <dbReference type="ChEBI" id="CHEBI:17412"/>
        <dbReference type="EC" id="1.8.3.2"/>
    </reaction>
</comment>
<evidence type="ECO:0000256" key="7">
    <source>
        <dbReference type="ARBA" id="ARBA00023180"/>
    </source>
</evidence>
<dbReference type="Pfam" id="PF00085">
    <property type="entry name" value="Thioredoxin"/>
    <property type="match status" value="1"/>
</dbReference>
<comment type="cofactor">
    <cofactor evidence="1 8">
        <name>FAD</name>
        <dbReference type="ChEBI" id="CHEBI:57692"/>
    </cofactor>
</comment>
<keyword evidence="5 8" id="KW-0560">Oxidoreductase</keyword>
<feature type="domain" description="ERV/ALR sulfhydryl oxidase" evidence="10">
    <location>
        <begin position="321"/>
        <end position="430"/>
    </location>
</feature>
<organism evidence="12">
    <name type="scientific">Mucochytrium quahogii</name>
    <dbReference type="NCBI Taxonomy" id="96639"/>
    <lineage>
        <taxon>Eukaryota</taxon>
        <taxon>Sar</taxon>
        <taxon>Stramenopiles</taxon>
        <taxon>Bigyra</taxon>
        <taxon>Labyrinthulomycetes</taxon>
        <taxon>Thraustochytrida</taxon>
        <taxon>Thraustochytriidae</taxon>
        <taxon>Mucochytrium</taxon>
    </lineage>
</organism>
<dbReference type="InterPro" id="IPR036249">
    <property type="entry name" value="Thioredoxin-like_sf"/>
</dbReference>
<sequence length="583" mass="64818">MRFCCGVSVAATMLRLLVCLAAVWGSLGRRAKVPDEGGAPGNTDLFGDADSHVVEVGEGFMKRAAGRIKPGDTLYLVNFYSGSCGHCQTHADTWKKAAKFAANGGCKTQLLAVNCDSWRDLCTIYEVESTPRIYGFGIGGNVGEPKTGTLVGEEFGNIVRWIEEADKSFNLEDALEMEDEYVEGDDAGSEAAPRKEVVNDIHNMDAKAMLKVDISSALRFGLETGVFLGKTYLDGEALDALYSWINLLRQSFPGDLERKQLHWFLSKLKALETKSGSKKRISSKEFDGLLKQWKFASSKMSSVGNGTWRATWILCRQRSIRDIGVYGGYPCALWALFHVLSVSSSSGGAPPEQTLSAIAGYIRHFFSCSECVQNFVKSNPDPLHDVLLKAEKLGVSKSRALILFFWMEHNAVTRRLIREFSGVKRKRKKVIARHVFPVRSRCRSCYRDSSSKLRGVAPAGGDFEYLSNNKGMGPNAKFRDTIATSTKGVAKDPNVETDIEWDYDVLLRFLKHTYCFVDSRLKCPSGQAVGRVGASSYDYDVSSWGTTFVSFFIVASCLVCFRPMLRVVNRVRRKMKKSPKRRH</sequence>
<dbReference type="GO" id="GO:0000139">
    <property type="term" value="C:Golgi membrane"/>
    <property type="evidence" value="ECO:0007669"/>
    <property type="project" value="TreeGrafter"/>
</dbReference>
<keyword evidence="6" id="KW-1015">Disulfide bond</keyword>
<dbReference type="AlphaFoldDB" id="A0A7S2RIT7"/>
<dbReference type="PANTHER" id="PTHR22897">
    <property type="entry name" value="QUIESCIN Q6-RELATED SULFHYDRYL OXIDASE"/>
    <property type="match status" value="1"/>
</dbReference>
<dbReference type="EMBL" id="HBHK01006396">
    <property type="protein sequence ID" value="CAD9672239.1"/>
    <property type="molecule type" value="Transcribed_RNA"/>
</dbReference>
<dbReference type="PROSITE" id="PS51324">
    <property type="entry name" value="ERV_ALR"/>
    <property type="match status" value="1"/>
</dbReference>
<dbReference type="InterPro" id="IPR042568">
    <property type="entry name" value="QSOX_FAD-bd_sf"/>
</dbReference>
<reference evidence="12" key="1">
    <citation type="submission" date="2021-01" db="EMBL/GenBank/DDBJ databases">
        <authorList>
            <person name="Corre E."/>
            <person name="Pelletier E."/>
            <person name="Niang G."/>
            <person name="Scheremetjew M."/>
            <person name="Finn R."/>
            <person name="Kale V."/>
            <person name="Holt S."/>
            <person name="Cochrane G."/>
            <person name="Meng A."/>
            <person name="Brown T."/>
            <person name="Cohen L."/>
        </authorList>
    </citation>
    <scope>NUCLEOTIDE SEQUENCE</scope>
    <source>
        <strain evidence="12">NY070348D</strain>
    </source>
</reference>
<dbReference type="SUPFAM" id="SSF52833">
    <property type="entry name" value="Thioredoxin-like"/>
    <property type="match status" value="1"/>
</dbReference>
<evidence type="ECO:0000256" key="3">
    <source>
        <dbReference type="ARBA" id="ARBA00022729"/>
    </source>
</evidence>
<evidence type="ECO:0000313" key="12">
    <source>
        <dbReference type="EMBL" id="CAD9672239.1"/>
    </source>
</evidence>
<keyword evidence="8" id="KW-1133">Transmembrane helix</keyword>
<dbReference type="GO" id="GO:0005615">
    <property type="term" value="C:extracellular space"/>
    <property type="evidence" value="ECO:0007669"/>
    <property type="project" value="TreeGrafter"/>
</dbReference>
<keyword evidence="4 8" id="KW-0274">FAD</keyword>
<dbReference type="Gene3D" id="1.20.120.310">
    <property type="entry name" value="ERV/ALR sulfhydryl oxidase domain"/>
    <property type="match status" value="1"/>
</dbReference>
<gene>
    <name evidence="12" type="ORF">QSP1433_LOCUS3868</name>
</gene>
<evidence type="ECO:0000256" key="2">
    <source>
        <dbReference type="ARBA" id="ARBA00022630"/>
    </source>
</evidence>
<name>A0A7S2RIT7_9STRA</name>
<dbReference type="GO" id="GO:0006457">
    <property type="term" value="P:protein folding"/>
    <property type="evidence" value="ECO:0007669"/>
    <property type="project" value="TreeGrafter"/>
</dbReference>